<evidence type="ECO:0000256" key="1">
    <source>
        <dbReference type="SAM" id="SignalP"/>
    </source>
</evidence>
<evidence type="ECO:0000313" key="2">
    <source>
        <dbReference type="EMBL" id="CAD7012700.1"/>
    </source>
</evidence>
<gene>
    <name evidence="2" type="ORF">CCAP1982_LOCUS20807</name>
</gene>
<protein>
    <submittedName>
        <fullName evidence="2">(Mediterranean fruit fly) hypothetical protein</fullName>
    </submittedName>
</protein>
<accession>A0A811VBK4</accession>
<evidence type="ECO:0000313" key="3">
    <source>
        <dbReference type="Proteomes" id="UP000606786"/>
    </source>
</evidence>
<feature type="chain" id="PRO_5032501602" evidence="1">
    <location>
        <begin position="22"/>
        <end position="121"/>
    </location>
</feature>
<feature type="signal peptide" evidence="1">
    <location>
        <begin position="1"/>
        <end position="21"/>
    </location>
</feature>
<dbReference type="EMBL" id="CAJHJT010000056">
    <property type="protein sequence ID" value="CAD7012700.1"/>
    <property type="molecule type" value="Genomic_DNA"/>
</dbReference>
<comment type="caution">
    <text evidence="2">The sequence shown here is derived from an EMBL/GenBank/DDBJ whole genome shotgun (WGS) entry which is preliminary data.</text>
</comment>
<sequence length="121" mass="13609">MCSRLMAIIAVALMTLYLRDLLHIAKQQLTRPARKSSQALINLARQNMKEGENVLRKHEKRVGMTQQRIKLNNIIDALLSLCSQAATSAPAKNIFIHMCNSMHDISVWAANTDSHIDEKDA</sequence>
<keyword evidence="1" id="KW-0732">Signal</keyword>
<organism evidence="2 3">
    <name type="scientific">Ceratitis capitata</name>
    <name type="common">Mediterranean fruit fly</name>
    <name type="synonym">Tephritis capitata</name>
    <dbReference type="NCBI Taxonomy" id="7213"/>
    <lineage>
        <taxon>Eukaryota</taxon>
        <taxon>Metazoa</taxon>
        <taxon>Ecdysozoa</taxon>
        <taxon>Arthropoda</taxon>
        <taxon>Hexapoda</taxon>
        <taxon>Insecta</taxon>
        <taxon>Pterygota</taxon>
        <taxon>Neoptera</taxon>
        <taxon>Endopterygota</taxon>
        <taxon>Diptera</taxon>
        <taxon>Brachycera</taxon>
        <taxon>Muscomorpha</taxon>
        <taxon>Tephritoidea</taxon>
        <taxon>Tephritidae</taxon>
        <taxon>Ceratitis</taxon>
        <taxon>Ceratitis</taxon>
    </lineage>
</organism>
<reference evidence="2" key="1">
    <citation type="submission" date="2020-11" db="EMBL/GenBank/DDBJ databases">
        <authorList>
            <person name="Whitehead M."/>
        </authorList>
    </citation>
    <scope>NUCLEOTIDE SEQUENCE</scope>
    <source>
        <strain evidence="2">EGII</strain>
    </source>
</reference>
<proteinExistence type="predicted"/>
<dbReference type="AlphaFoldDB" id="A0A811VBK4"/>
<dbReference type="Proteomes" id="UP000606786">
    <property type="component" value="Unassembled WGS sequence"/>
</dbReference>
<name>A0A811VBK4_CERCA</name>
<keyword evidence="3" id="KW-1185">Reference proteome</keyword>